<evidence type="ECO:0000256" key="1">
    <source>
        <dbReference type="ARBA" id="ARBA00023125"/>
    </source>
</evidence>
<name>A0ABW1FE36_9ACTN</name>
<accession>A0ABW1FE36</accession>
<evidence type="ECO:0000313" key="4">
    <source>
        <dbReference type="EMBL" id="MFC5892182.1"/>
    </source>
</evidence>
<proteinExistence type="predicted"/>
<keyword evidence="5" id="KW-1185">Reference proteome</keyword>
<organism evidence="4 5">
    <name type="scientific">Streptomyces ramulosus</name>
    <dbReference type="NCBI Taxonomy" id="47762"/>
    <lineage>
        <taxon>Bacteria</taxon>
        <taxon>Bacillati</taxon>
        <taxon>Actinomycetota</taxon>
        <taxon>Actinomycetes</taxon>
        <taxon>Kitasatosporales</taxon>
        <taxon>Streptomycetaceae</taxon>
        <taxon>Streptomyces</taxon>
    </lineage>
</organism>
<feature type="region of interest" description="Disordered" evidence="2">
    <location>
        <begin position="311"/>
        <end position="330"/>
    </location>
</feature>
<sequence>MDGTTRYSIGDLSRRTGIPVRTIRFYSDEGLVPPADRTHAGHRRYAPAALPRLELIRSLRELGISLATIRQVLDRELPMAQVARAQAEAVDVQIRALKLRRSVLRAAAARGTGPEETTVMHRLTQLSGAERRRIIDDFLDAAFGAGSDPAAAAMVRTALPDLPDEPTAEQVAAWAEIAGLLREADFRARMARAATHQASGEPLPFEALAGEAVTRAAHHALAEARDADLDPHGREAAALADDLLRRFAEACGRAPDAEFRAAVTAQLTEAHDPRVERYWRLVWTVNGWTVLPRLVPLHSWLRRALEGPGAAGQLSSSAASQPPAGGAPAA</sequence>
<dbReference type="PANTHER" id="PTHR30204">
    <property type="entry name" value="REDOX-CYCLING DRUG-SENSING TRANSCRIPTIONAL ACTIVATOR SOXR"/>
    <property type="match status" value="1"/>
</dbReference>
<dbReference type="Proteomes" id="UP001596241">
    <property type="component" value="Unassembled WGS sequence"/>
</dbReference>
<dbReference type="InterPro" id="IPR000551">
    <property type="entry name" value="MerR-type_HTH_dom"/>
</dbReference>
<dbReference type="SUPFAM" id="SSF46955">
    <property type="entry name" value="Putative DNA-binding domain"/>
    <property type="match status" value="1"/>
</dbReference>
<comment type="caution">
    <text evidence="4">The sequence shown here is derived from an EMBL/GenBank/DDBJ whole genome shotgun (WGS) entry which is preliminary data.</text>
</comment>
<dbReference type="SMART" id="SM00422">
    <property type="entry name" value="HTH_MERR"/>
    <property type="match status" value="1"/>
</dbReference>
<keyword evidence="1" id="KW-0238">DNA-binding</keyword>
<evidence type="ECO:0000256" key="2">
    <source>
        <dbReference type="SAM" id="MobiDB-lite"/>
    </source>
</evidence>
<dbReference type="Gene3D" id="1.10.1660.10">
    <property type="match status" value="1"/>
</dbReference>
<feature type="domain" description="HTH merR-type" evidence="3">
    <location>
        <begin position="6"/>
        <end position="75"/>
    </location>
</feature>
<dbReference type="RefSeq" id="WP_345087291.1">
    <property type="nucleotide sequence ID" value="NZ_BAAAWG010000013.1"/>
</dbReference>
<dbReference type="InterPro" id="IPR009061">
    <property type="entry name" value="DNA-bd_dom_put_sf"/>
</dbReference>
<protein>
    <submittedName>
        <fullName evidence="4">MerR family transcriptional regulator</fullName>
    </submittedName>
</protein>
<evidence type="ECO:0000313" key="5">
    <source>
        <dbReference type="Proteomes" id="UP001596241"/>
    </source>
</evidence>
<gene>
    <name evidence="4" type="ORF">ACFP3M_05055</name>
</gene>
<dbReference type="EMBL" id="JBHSPW010000002">
    <property type="protein sequence ID" value="MFC5892182.1"/>
    <property type="molecule type" value="Genomic_DNA"/>
</dbReference>
<evidence type="ECO:0000259" key="3">
    <source>
        <dbReference type="PROSITE" id="PS50937"/>
    </source>
</evidence>
<dbReference type="PRINTS" id="PR00040">
    <property type="entry name" value="HTHMERR"/>
</dbReference>
<reference evidence="5" key="1">
    <citation type="journal article" date="2019" name="Int. J. Syst. Evol. Microbiol.">
        <title>The Global Catalogue of Microorganisms (GCM) 10K type strain sequencing project: providing services to taxonomists for standard genome sequencing and annotation.</title>
        <authorList>
            <consortium name="The Broad Institute Genomics Platform"/>
            <consortium name="The Broad Institute Genome Sequencing Center for Infectious Disease"/>
            <person name="Wu L."/>
            <person name="Ma J."/>
        </authorList>
    </citation>
    <scope>NUCLEOTIDE SEQUENCE [LARGE SCALE GENOMIC DNA]</scope>
    <source>
        <strain evidence="5">CGMCC 1.15809</strain>
    </source>
</reference>
<dbReference type="CDD" id="cd00592">
    <property type="entry name" value="HTH_MerR-like"/>
    <property type="match status" value="1"/>
</dbReference>
<dbReference type="PANTHER" id="PTHR30204:SF93">
    <property type="entry name" value="HTH MERR-TYPE DOMAIN-CONTAINING PROTEIN"/>
    <property type="match status" value="1"/>
</dbReference>
<dbReference type="InterPro" id="IPR047057">
    <property type="entry name" value="MerR_fam"/>
</dbReference>
<dbReference type="Pfam" id="PF13411">
    <property type="entry name" value="MerR_1"/>
    <property type="match status" value="1"/>
</dbReference>
<dbReference type="PROSITE" id="PS50937">
    <property type="entry name" value="HTH_MERR_2"/>
    <property type="match status" value="1"/>
</dbReference>